<evidence type="ECO:0000256" key="4">
    <source>
        <dbReference type="ARBA" id="ARBA00022801"/>
    </source>
</evidence>
<dbReference type="PROSITE" id="PS00659">
    <property type="entry name" value="GLYCOSYL_HYDROL_F5"/>
    <property type="match status" value="1"/>
</dbReference>
<dbReference type="SUPFAM" id="SSF51445">
    <property type="entry name" value="(Trans)glycosidases"/>
    <property type="match status" value="1"/>
</dbReference>
<evidence type="ECO:0000256" key="3">
    <source>
        <dbReference type="ARBA" id="ARBA00012601"/>
    </source>
</evidence>
<feature type="chain" id="PRO_5042242266" description="cellulase" evidence="8">
    <location>
        <begin position="19"/>
        <end position="568"/>
    </location>
</feature>
<evidence type="ECO:0000256" key="6">
    <source>
        <dbReference type="RuleBase" id="RU361153"/>
    </source>
</evidence>
<gene>
    <name evidence="10" type="ORF">HK100_000179</name>
</gene>
<dbReference type="GO" id="GO:0009251">
    <property type="term" value="P:glucan catabolic process"/>
    <property type="evidence" value="ECO:0007669"/>
    <property type="project" value="TreeGrafter"/>
</dbReference>
<dbReference type="InterPro" id="IPR018087">
    <property type="entry name" value="Glyco_hydro_5_CS"/>
</dbReference>
<evidence type="ECO:0000256" key="7">
    <source>
        <dbReference type="SAM" id="MobiDB-lite"/>
    </source>
</evidence>
<dbReference type="GO" id="GO:0008810">
    <property type="term" value="F:cellulase activity"/>
    <property type="evidence" value="ECO:0007669"/>
    <property type="project" value="UniProtKB-EC"/>
</dbReference>
<dbReference type="InterPro" id="IPR001547">
    <property type="entry name" value="Glyco_hydro_5"/>
</dbReference>
<dbReference type="Gene3D" id="2.60.120.430">
    <property type="entry name" value="Galactose-binding lectin"/>
    <property type="match status" value="1"/>
</dbReference>
<dbReference type="EC" id="3.2.1.4" evidence="3"/>
<dbReference type="AlphaFoldDB" id="A0AAD5T8W8"/>
<dbReference type="PANTHER" id="PTHR34142">
    <property type="entry name" value="ENDO-BETA-1,4-GLUCANASE A"/>
    <property type="match status" value="1"/>
</dbReference>
<feature type="region of interest" description="Disordered" evidence="7">
    <location>
        <begin position="26"/>
        <end position="74"/>
    </location>
</feature>
<dbReference type="PANTHER" id="PTHR34142:SF1">
    <property type="entry name" value="GLYCOSIDE HYDROLASE FAMILY 5 DOMAIN-CONTAINING PROTEIN"/>
    <property type="match status" value="1"/>
</dbReference>
<evidence type="ECO:0000256" key="1">
    <source>
        <dbReference type="ARBA" id="ARBA00000966"/>
    </source>
</evidence>
<dbReference type="EMBL" id="JADGJH010000103">
    <property type="protein sequence ID" value="KAJ3137939.1"/>
    <property type="molecule type" value="Genomic_DNA"/>
</dbReference>
<reference evidence="10" key="1">
    <citation type="submission" date="2020-05" db="EMBL/GenBank/DDBJ databases">
        <title>Phylogenomic resolution of chytrid fungi.</title>
        <authorList>
            <person name="Stajich J.E."/>
            <person name="Amses K."/>
            <person name="Simmons R."/>
            <person name="Seto K."/>
            <person name="Myers J."/>
            <person name="Bonds A."/>
            <person name="Quandt C.A."/>
            <person name="Barry K."/>
            <person name="Liu P."/>
            <person name="Grigoriev I."/>
            <person name="Longcore J.E."/>
            <person name="James T.Y."/>
        </authorList>
    </citation>
    <scope>NUCLEOTIDE SEQUENCE</scope>
    <source>
        <strain evidence="10">JEL0513</strain>
    </source>
</reference>
<dbReference type="Pfam" id="PF00150">
    <property type="entry name" value="Cellulase"/>
    <property type="match status" value="1"/>
</dbReference>
<name>A0AAD5T8W8_9FUNG</name>
<dbReference type="Proteomes" id="UP001211907">
    <property type="component" value="Unassembled WGS sequence"/>
</dbReference>
<keyword evidence="4 6" id="KW-0378">Hydrolase</keyword>
<feature type="signal peptide" evidence="8">
    <location>
        <begin position="1"/>
        <end position="18"/>
    </location>
</feature>
<evidence type="ECO:0000256" key="8">
    <source>
        <dbReference type="SAM" id="SignalP"/>
    </source>
</evidence>
<dbReference type="InterPro" id="IPR017853">
    <property type="entry name" value="GH"/>
</dbReference>
<evidence type="ECO:0000259" key="9">
    <source>
        <dbReference type="Pfam" id="PF00150"/>
    </source>
</evidence>
<comment type="similarity">
    <text evidence="2 6">Belongs to the glycosyl hydrolase 5 (cellulase A) family.</text>
</comment>
<comment type="caution">
    <text evidence="10">The sequence shown here is derived from an EMBL/GenBank/DDBJ whole genome shotgun (WGS) entry which is preliminary data.</text>
</comment>
<evidence type="ECO:0000256" key="5">
    <source>
        <dbReference type="ARBA" id="ARBA00023295"/>
    </source>
</evidence>
<evidence type="ECO:0000256" key="2">
    <source>
        <dbReference type="ARBA" id="ARBA00005641"/>
    </source>
</evidence>
<proteinExistence type="inferred from homology"/>
<sequence>MQLLNILLVIGASRFVVADCVDSDGGSTTSTATANSGPTDSTVTSATAEPSSASTLTETTTSSTSTPTATSSPSLQYLGLDESCLEFGSGKYPGVYGTDYTSPNPVAMKNANGQFANLFRISFAWERVQPALNGTLDPFYFSLIDGAVQTATNLNSVAVLNPHNYAKYRGTTIGTGNVTAANLANLWVQLADIYKNNSLVWFGLMNEPNSIDATTWFDAAQLSINAIRETGATNVITVPGNCWTGAHSWVSGNCDITPTANAVAALAITDPADNSVFEMHQYFDVDFSGSHDSCVNNYTTLIEATQWLRINNKKGYLAEFAGASNEQCETVVSDVLAFLTTNADVWVAAGWWAGGPWWGSYMFSVESDGITPAPDAVMIPILGQYKVGGESTATATTSTTSAVQTTSTATSSPPTNLPDLVIYDGGSSLSGDWQNWSWNTDLTFNYTEVPPPTDDGAFLASSSNWGGISFYLPESFNQYSTFAFFASSQNISYTIGFSVSGTGYSSPTVTLQSACVGTLSSIAFVSCSVDLLADSPSSYPFDRVNIQSQSAGNQTIVLSDLYFSTVEC</sequence>
<organism evidence="10 11">
    <name type="scientific">Physocladia obscura</name>
    <dbReference type="NCBI Taxonomy" id="109957"/>
    <lineage>
        <taxon>Eukaryota</taxon>
        <taxon>Fungi</taxon>
        <taxon>Fungi incertae sedis</taxon>
        <taxon>Chytridiomycota</taxon>
        <taxon>Chytridiomycota incertae sedis</taxon>
        <taxon>Chytridiomycetes</taxon>
        <taxon>Chytridiales</taxon>
        <taxon>Chytriomycetaceae</taxon>
        <taxon>Physocladia</taxon>
    </lineage>
</organism>
<evidence type="ECO:0000313" key="11">
    <source>
        <dbReference type="Proteomes" id="UP001211907"/>
    </source>
</evidence>
<keyword evidence="5 6" id="KW-0326">Glycosidase</keyword>
<dbReference type="Gene3D" id="3.20.20.80">
    <property type="entry name" value="Glycosidases"/>
    <property type="match status" value="1"/>
</dbReference>
<keyword evidence="8" id="KW-0732">Signal</keyword>
<feature type="domain" description="Glycoside hydrolase family 5" evidence="9">
    <location>
        <begin position="86"/>
        <end position="353"/>
    </location>
</feature>
<comment type="catalytic activity">
    <reaction evidence="1">
        <text>Endohydrolysis of (1-&gt;4)-beta-D-glucosidic linkages in cellulose, lichenin and cereal beta-D-glucans.</text>
        <dbReference type="EC" id="3.2.1.4"/>
    </reaction>
</comment>
<evidence type="ECO:0000313" key="10">
    <source>
        <dbReference type="EMBL" id="KAJ3137939.1"/>
    </source>
</evidence>
<protein>
    <recommendedName>
        <fullName evidence="3">cellulase</fullName>
        <ecNumber evidence="3">3.2.1.4</ecNumber>
    </recommendedName>
</protein>
<accession>A0AAD5T8W8</accession>
<keyword evidence="11" id="KW-1185">Reference proteome</keyword>